<keyword evidence="2" id="KW-1185">Reference proteome</keyword>
<dbReference type="Proteomes" id="UP001583172">
    <property type="component" value="Unassembled WGS sequence"/>
</dbReference>
<comment type="caution">
    <text evidence="1">The sequence shown here is derived from an EMBL/GenBank/DDBJ whole genome shotgun (WGS) entry which is preliminary data.</text>
</comment>
<organism evidence="1 2">
    <name type="scientific">Humicola insolens</name>
    <name type="common">Soft-rot fungus</name>
    <dbReference type="NCBI Taxonomy" id="85995"/>
    <lineage>
        <taxon>Eukaryota</taxon>
        <taxon>Fungi</taxon>
        <taxon>Dikarya</taxon>
        <taxon>Ascomycota</taxon>
        <taxon>Pezizomycotina</taxon>
        <taxon>Sordariomycetes</taxon>
        <taxon>Sordariomycetidae</taxon>
        <taxon>Sordariales</taxon>
        <taxon>Chaetomiaceae</taxon>
        <taxon>Mycothermus</taxon>
    </lineage>
</organism>
<protein>
    <submittedName>
        <fullName evidence="1">Uncharacterized protein</fullName>
    </submittedName>
</protein>
<gene>
    <name evidence="1" type="ORF">VTJ49DRAFT_6539</name>
</gene>
<accession>A0ABR3V1P4</accession>
<dbReference type="EMBL" id="JAZGSY010000621">
    <property type="protein sequence ID" value="KAL1835525.1"/>
    <property type="molecule type" value="Genomic_DNA"/>
</dbReference>
<evidence type="ECO:0000313" key="2">
    <source>
        <dbReference type="Proteomes" id="UP001583172"/>
    </source>
</evidence>
<proteinExistence type="predicted"/>
<sequence>MPYNPYDMRDKNRKLCYLSDDPSHWRSATEHCKRYCTPILDQAKEEGRTTNYGCPPAYLLNDLHTAWINGGVDYSGHAVRYVPDEENRKAGAMWKGMCFKQPLDKMSDRDIIDKVAAAARAAGNPAATNGLATTTQAAITANYKPEFTITAWDHQPLPNDGLNANPCWPSRIAPQDPGFALNTVDAYYGGNQPPYNYKQPYVPGVNGV</sequence>
<reference evidence="1 2" key="1">
    <citation type="journal article" date="2024" name="Commun. Biol.">
        <title>Comparative genomic analysis of thermophilic fungi reveals convergent evolutionary adaptations and gene losses.</title>
        <authorList>
            <person name="Steindorff A.S."/>
            <person name="Aguilar-Pontes M.V."/>
            <person name="Robinson A.J."/>
            <person name="Andreopoulos B."/>
            <person name="LaButti K."/>
            <person name="Kuo A."/>
            <person name="Mondo S."/>
            <person name="Riley R."/>
            <person name="Otillar R."/>
            <person name="Haridas S."/>
            <person name="Lipzen A."/>
            <person name="Grimwood J."/>
            <person name="Schmutz J."/>
            <person name="Clum A."/>
            <person name="Reid I.D."/>
            <person name="Moisan M.C."/>
            <person name="Butler G."/>
            <person name="Nguyen T.T.M."/>
            <person name="Dewar K."/>
            <person name="Conant G."/>
            <person name="Drula E."/>
            <person name="Henrissat B."/>
            <person name="Hansel C."/>
            <person name="Singer S."/>
            <person name="Hutchinson M.I."/>
            <person name="de Vries R.P."/>
            <person name="Natvig D.O."/>
            <person name="Powell A.J."/>
            <person name="Tsang A."/>
            <person name="Grigoriev I.V."/>
        </authorList>
    </citation>
    <scope>NUCLEOTIDE SEQUENCE [LARGE SCALE GENOMIC DNA]</scope>
    <source>
        <strain evidence="1 2">CBS 620.91</strain>
    </source>
</reference>
<name>A0ABR3V1P4_HUMIN</name>
<evidence type="ECO:0000313" key="1">
    <source>
        <dbReference type="EMBL" id="KAL1835525.1"/>
    </source>
</evidence>